<reference evidence="1 2" key="1">
    <citation type="submission" date="2020-08" db="EMBL/GenBank/DDBJ databases">
        <title>Genome public.</title>
        <authorList>
            <person name="Liu C."/>
            <person name="Sun Q."/>
        </authorList>
    </citation>
    <scope>NUCLEOTIDE SEQUENCE [LARGE SCALE GENOMIC DNA]</scope>
    <source>
        <strain evidence="1 2">27-44</strain>
    </source>
</reference>
<accession>A0ABR7HZ77</accession>
<organism evidence="1 2">
    <name type="scientific">Blautia intestinalis</name>
    <dbReference type="NCBI Taxonomy" id="2763028"/>
    <lineage>
        <taxon>Bacteria</taxon>
        <taxon>Bacillati</taxon>
        <taxon>Bacillota</taxon>
        <taxon>Clostridia</taxon>
        <taxon>Lachnospirales</taxon>
        <taxon>Lachnospiraceae</taxon>
        <taxon>Blautia</taxon>
    </lineage>
</organism>
<dbReference type="EMBL" id="JACOQE010000001">
    <property type="protein sequence ID" value="MBC5739550.1"/>
    <property type="molecule type" value="Genomic_DNA"/>
</dbReference>
<evidence type="ECO:0000313" key="2">
    <source>
        <dbReference type="Proteomes" id="UP000633936"/>
    </source>
</evidence>
<gene>
    <name evidence="1" type="ORF">H8Z79_03575</name>
</gene>
<name>A0ABR7HZ77_9FIRM</name>
<dbReference type="RefSeq" id="WP_187002707.1">
    <property type="nucleotide sequence ID" value="NZ_JACOQE010000001.1"/>
</dbReference>
<comment type="caution">
    <text evidence="1">The sequence shown here is derived from an EMBL/GenBank/DDBJ whole genome shotgun (WGS) entry which is preliminary data.</text>
</comment>
<evidence type="ECO:0008006" key="3">
    <source>
        <dbReference type="Google" id="ProtNLM"/>
    </source>
</evidence>
<proteinExistence type="predicted"/>
<keyword evidence="2" id="KW-1185">Reference proteome</keyword>
<protein>
    <recommendedName>
        <fullName evidence="3">Minor capsid protein</fullName>
    </recommendedName>
</protein>
<dbReference type="Proteomes" id="UP000633936">
    <property type="component" value="Unassembled WGS sequence"/>
</dbReference>
<evidence type="ECO:0000313" key="1">
    <source>
        <dbReference type="EMBL" id="MBC5739550.1"/>
    </source>
</evidence>
<sequence length="143" mass="16293">MEVKFNWNKPAGQITKEMTGGRQGMLFLATTAARLMDPYVPADNLVLAQNITLSADEDVGHVTYNSPYAHYQYEGELYGPNYPITDGGEVVGFFSPPHKTPTGKRLEYSTFRHPLATDHWDKAMMTARKEDLVKSYEEYLKRR</sequence>